<organism evidence="2 3">
    <name type="scientific">Mortierella isabellina</name>
    <name type="common">Filamentous fungus</name>
    <name type="synonym">Umbelopsis isabellina</name>
    <dbReference type="NCBI Taxonomy" id="91625"/>
    <lineage>
        <taxon>Eukaryota</taxon>
        <taxon>Fungi</taxon>
        <taxon>Fungi incertae sedis</taxon>
        <taxon>Mucoromycota</taxon>
        <taxon>Mucoromycotina</taxon>
        <taxon>Umbelopsidomycetes</taxon>
        <taxon>Umbelopsidales</taxon>
        <taxon>Umbelopsidaceae</taxon>
        <taxon>Umbelopsis</taxon>
    </lineage>
</organism>
<keyword evidence="3" id="KW-1185">Reference proteome</keyword>
<feature type="compositionally biased region" description="Basic and acidic residues" evidence="1">
    <location>
        <begin position="485"/>
        <end position="498"/>
    </location>
</feature>
<reference evidence="2" key="1">
    <citation type="submission" date="2020-12" db="EMBL/GenBank/DDBJ databases">
        <title>Metabolic potential, ecology and presence of endohyphal bacteria is reflected in genomic diversity of Mucoromycotina.</title>
        <authorList>
            <person name="Muszewska A."/>
            <person name="Okrasinska A."/>
            <person name="Steczkiewicz K."/>
            <person name="Drgas O."/>
            <person name="Orlowska M."/>
            <person name="Perlinska-Lenart U."/>
            <person name="Aleksandrzak-Piekarczyk T."/>
            <person name="Szatraj K."/>
            <person name="Zielenkiewicz U."/>
            <person name="Pilsyk S."/>
            <person name="Malc E."/>
            <person name="Mieczkowski P."/>
            <person name="Kruszewska J.S."/>
            <person name="Biernat P."/>
            <person name="Pawlowska J."/>
        </authorList>
    </citation>
    <scope>NUCLEOTIDE SEQUENCE</scope>
    <source>
        <strain evidence="2">WA0000067209</strain>
    </source>
</reference>
<feature type="compositionally biased region" description="Basic and acidic residues" evidence="1">
    <location>
        <begin position="511"/>
        <end position="536"/>
    </location>
</feature>
<feature type="compositionally biased region" description="Basic and acidic residues" evidence="1">
    <location>
        <begin position="170"/>
        <end position="194"/>
    </location>
</feature>
<evidence type="ECO:0000313" key="3">
    <source>
        <dbReference type="Proteomes" id="UP000654370"/>
    </source>
</evidence>
<feature type="compositionally biased region" description="Basic and acidic residues" evidence="1">
    <location>
        <begin position="366"/>
        <end position="375"/>
    </location>
</feature>
<feature type="compositionally biased region" description="Basic and acidic residues" evidence="1">
    <location>
        <begin position="1147"/>
        <end position="1160"/>
    </location>
</feature>
<feature type="region of interest" description="Disordered" evidence="1">
    <location>
        <begin position="1260"/>
        <end position="1293"/>
    </location>
</feature>
<feature type="region of interest" description="Disordered" evidence="1">
    <location>
        <begin position="1107"/>
        <end position="1160"/>
    </location>
</feature>
<gene>
    <name evidence="2" type="ORF">INT43_006597</name>
</gene>
<feature type="compositionally biased region" description="Basic and acidic residues" evidence="1">
    <location>
        <begin position="252"/>
        <end position="261"/>
    </location>
</feature>
<feature type="compositionally biased region" description="Acidic residues" evidence="1">
    <location>
        <begin position="236"/>
        <end position="246"/>
    </location>
</feature>
<dbReference type="OrthoDB" id="2399720at2759"/>
<feature type="compositionally biased region" description="Basic and acidic residues" evidence="1">
    <location>
        <begin position="1021"/>
        <end position="1036"/>
    </location>
</feature>
<feature type="region of interest" description="Disordered" evidence="1">
    <location>
        <begin position="1348"/>
        <end position="1400"/>
    </location>
</feature>
<feature type="compositionally biased region" description="Low complexity" evidence="1">
    <location>
        <begin position="58"/>
        <end position="78"/>
    </location>
</feature>
<feature type="compositionally biased region" description="Low complexity" evidence="1">
    <location>
        <begin position="745"/>
        <end position="754"/>
    </location>
</feature>
<feature type="compositionally biased region" description="Basic and acidic residues" evidence="1">
    <location>
        <begin position="449"/>
        <end position="466"/>
    </location>
</feature>
<evidence type="ECO:0008006" key="4">
    <source>
        <dbReference type="Google" id="ProtNLM"/>
    </source>
</evidence>
<feature type="compositionally biased region" description="Basic and acidic residues" evidence="1">
    <location>
        <begin position="275"/>
        <end position="333"/>
    </location>
</feature>
<feature type="region of interest" description="Disordered" evidence="1">
    <location>
        <begin position="1021"/>
        <end position="1053"/>
    </location>
</feature>
<feature type="compositionally biased region" description="Polar residues" evidence="1">
    <location>
        <begin position="1260"/>
        <end position="1272"/>
    </location>
</feature>
<feature type="compositionally biased region" description="Gly residues" evidence="1">
    <location>
        <begin position="1368"/>
        <end position="1394"/>
    </location>
</feature>
<protein>
    <recommendedName>
        <fullName evidence="4">BAT2 N-terminal domain-containing protein</fullName>
    </recommendedName>
</protein>
<feature type="region of interest" description="Disordered" evidence="1">
    <location>
        <begin position="960"/>
        <end position="999"/>
    </location>
</feature>
<evidence type="ECO:0000313" key="2">
    <source>
        <dbReference type="EMBL" id="KAG2183591.1"/>
    </source>
</evidence>
<feature type="compositionally biased region" description="Polar residues" evidence="1">
    <location>
        <begin position="21"/>
        <end position="31"/>
    </location>
</feature>
<comment type="caution">
    <text evidence="2">The sequence shown here is derived from an EMBL/GenBank/DDBJ whole genome shotgun (WGS) entry which is preliminary data.</text>
</comment>
<feature type="compositionally biased region" description="Basic and acidic residues" evidence="1">
    <location>
        <begin position="342"/>
        <end position="357"/>
    </location>
</feature>
<feature type="compositionally biased region" description="Low complexity" evidence="1">
    <location>
        <begin position="842"/>
        <end position="855"/>
    </location>
</feature>
<feature type="compositionally biased region" description="Basic residues" evidence="1">
    <location>
        <begin position="981"/>
        <end position="991"/>
    </location>
</feature>
<feature type="region of interest" description="Disordered" evidence="1">
    <location>
        <begin position="1"/>
        <end position="596"/>
    </location>
</feature>
<feature type="compositionally biased region" description="Low complexity" evidence="1">
    <location>
        <begin position="794"/>
        <end position="805"/>
    </location>
</feature>
<name>A0A8H7UF94_MORIS</name>
<feature type="compositionally biased region" description="Polar residues" evidence="1">
    <location>
        <begin position="119"/>
        <end position="146"/>
    </location>
</feature>
<dbReference type="Proteomes" id="UP000654370">
    <property type="component" value="Unassembled WGS sequence"/>
</dbReference>
<feature type="compositionally biased region" description="Basic residues" evidence="1">
    <location>
        <begin position="808"/>
        <end position="821"/>
    </location>
</feature>
<feature type="region of interest" description="Disordered" evidence="1">
    <location>
        <begin position="742"/>
        <end position="886"/>
    </location>
</feature>
<feature type="compositionally biased region" description="Low complexity" evidence="1">
    <location>
        <begin position="1038"/>
        <end position="1048"/>
    </location>
</feature>
<feature type="compositionally biased region" description="Polar residues" evidence="1">
    <location>
        <begin position="830"/>
        <end position="839"/>
    </location>
</feature>
<proteinExistence type="predicted"/>
<feature type="compositionally biased region" description="Acidic residues" evidence="1">
    <location>
        <begin position="203"/>
        <end position="212"/>
    </location>
</feature>
<evidence type="ECO:0000256" key="1">
    <source>
        <dbReference type="SAM" id="MobiDB-lite"/>
    </source>
</evidence>
<sequence length="1400" mass="151961">MSGDGSASPTGRFLPLGKKPSNANSIKSQGPGTPRPINLPSLRREHAGMETTTPVVLGSVTSWGSPSSSPALSGSPGKSGDHRVKPQSPIASVDSNLAAGQLRSPPTSVKMLQRENGGHSPSLTNTALSQGSPKSTSSPNVQTQPVTRAWAIPTTTAKPKETPGFPAAKEATDQSKVEDKKTQKVDNDSNERKGSFSMHMEGAWDEMEDEALDFSAPVLEFADGTTIKVQQKSEDTESDGPQEEETVTPADRFTDDYDRSYHSQSKQHPTLFETGDSRHNDRGHGYQRPNYDKWRSGPEERSGHDHDFSSRYDRRGSYDRQDSRPSYDRRDSRPSPYHHTGRQSDDQRKEGESESNWRRNSYQRRPSQDSRDEFHPTLLQRPRRQSGMSARSDEYGGSAEGSEGFGTNSTVPGEIERPPEVTAAQKEVMLTAAERAKKRRDEEEAEYVAARERAKQKAMELAKKAEQTNAPSPERIRQASTSSDKGGHNAKSESEFRKPSSSWASVTRPIHSKESGGSRTGSHQESHAARSPERTQKPVSISDIDKVMSSIRQTLNEKKAEPEDQQLAPSKPSEEAIPNAESVASGAPNDSEAKLEVPKAVITSTVEVDETISVKETQSVPESATVAVTETTTQIEMVIEPAMEHQATWKTIVSAIEPTTWNDDGAKSKENTLNVTKWDLKLDDVTEKNAEPEFDMENNPSSKQWKQFMKQSKEDGFVEKEMSRPQDWSSYAKILQAELAETADDAGASSPGASELNDSEASAKSIERPGRGGSRGRGRGVLNENSRGRGRGGSSRFDASSSESSRGGRGRGRGGRGRGGRFGRLENDSQEALVSTEDQPISLASSRADTSSSWRRTADDEEPVDIEVRLPHRQKPSKAAAKEKRNAEIKAMASDADVKSIADVNLVESLSSSTRQSRKKIIGADQELDFSDLSLSVTPASDASATPVEQRVIANHVAVTKTPEADSPQEDSASSDAANKPSRKKPQRKKSSLTAAKTPLFPHTFENVVGKRPSTMQFRFENDVDADKEPTERKINESPSLSAPSPSANKQQPVEHMNLVLTSTWGVSSPLSNPNSPANRNSAMFLSKELSSQINLDTSALVDNLVHGSGGDDTDSSPNFKNRSKGTHPASPHGQGRFAKGQYGMGRRHDGQQQRRVPMDHRMMGNSSFPIMMYPMAINSPAGGIHNNTVYVTSEQTAQFPGTPGHGQGQATHQQPFYLIPQQSYVSGNQFLQQQPFNQSPSSHSQAGNFLIPFGWQPASATHQQRGNSRPSHSPHMEHSSGFHKNKDKGKFKTPEMASKGLAYDKNSPASAATWQYQPRSGPVHLNQTAMVAGPPSTYFNNTMPSPAYGSGGGRGRGSSYNMTRPARGGGAVGNHSRGGGGGGGGGGGRGHIGGYQSWR</sequence>
<accession>A0A8H7UF94</accession>
<dbReference type="EMBL" id="JAEPQZ010000003">
    <property type="protein sequence ID" value="KAG2183591.1"/>
    <property type="molecule type" value="Genomic_DNA"/>
</dbReference>